<gene>
    <name evidence="2" type="ORF">VP01_5291g2</name>
</gene>
<dbReference type="VEuPathDB" id="FungiDB:VP01_5291g2"/>
<accession>A0A0L6UKC9</accession>
<organism evidence="2 3">
    <name type="scientific">Puccinia sorghi</name>
    <dbReference type="NCBI Taxonomy" id="27349"/>
    <lineage>
        <taxon>Eukaryota</taxon>
        <taxon>Fungi</taxon>
        <taxon>Dikarya</taxon>
        <taxon>Basidiomycota</taxon>
        <taxon>Pucciniomycotina</taxon>
        <taxon>Pucciniomycetes</taxon>
        <taxon>Pucciniales</taxon>
        <taxon>Pucciniaceae</taxon>
        <taxon>Puccinia</taxon>
    </lineage>
</organism>
<feature type="region of interest" description="Disordered" evidence="1">
    <location>
        <begin position="423"/>
        <end position="443"/>
    </location>
</feature>
<comment type="caution">
    <text evidence="2">The sequence shown here is derived from an EMBL/GenBank/DDBJ whole genome shotgun (WGS) entry which is preliminary data.</text>
</comment>
<evidence type="ECO:0000313" key="2">
    <source>
        <dbReference type="EMBL" id="KNZ48968.1"/>
    </source>
</evidence>
<dbReference type="EMBL" id="LAVV01010488">
    <property type="protein sequence ID" value="KNZ48968.1"/>
    <property type="molecule type" value="Genomic_DNA"/>
</dbReference>
<dbReference type="Proteomes" id="UP000037035">
    <property type="component" value="Unassembled WGS sequence"/>
</dbReference>
<sequence>MKIQEQSLRNRKLCCPGWIITCNDMVDNRFVNSIIHHIILPATSATCGPFLMNRRGHEPGEGSDNTNWKIYKTLAASWHSPLWLLGLSVGGDTVERNMQKLELDYDSSRCNATSFVLLILRAFTPVSVDVNLTSIRPGFNFSSTIITCKPYELLYICHHGQLEWNWNDILRASQKEKQIADPDEFKTFRNKTSTQRSIMFAHQMVVQPNPRSSQLYRRSSQDPRRGRDIYRIPFRYFFNIFPALVSARRRKQQQLATSREKKGWILIWLRLYVSIIDLGEYRRRVVIDLTRTVTTGSFLDESGKRRCLLQLRFRCRLVTGDLIWGVQEVVSRGTRGVPYYYNPREAKTTQLGGSVINHIKFFFSTCHPMKLPKTQPSKTESLSPFLTSPLCLQAIPPSTSQPPRTWQAGNSVFDQMMKKARRQETASLDDFEMQTNPHAVESL</sequence>
<proteinExistence type="predicted"/>
<keyword evidence="3" id="KW-1185">Reference proteome</keyword>
<name>A0A0L6UKC9_9BASI</name>
<evidence type="ECO:0000256" key="1">
    <source>
        <dbReference type="SAM" id="MobiDB-lite"/>
    </source>
</evidence>
<dbReference type="AlphaFoldDB" id="A0A0L6UKC9"/>
<evidence type="ECO:0000313" key="3">
    <source>
        <dbReference type="Proteomes" id="UP000037035"/>
    </source>
</evidence>
<protein>
    <submittedName>
        <fullName evidence="2">Uncharacterized protein</fullName>
    </submittedName>
</protein>
<reference evidence="2 3" key="1">
    <citation type="submission" date="2015-08" db="EMBL/GenBank/DDBJ databases">
        <title>Next Generation Sequencing and Analysis of the Genome of Puccinia sorghi L Schw, the Causal Agent of Maize Common Rust.</title>
        <authorList>
            <person name="Rochi L."/>
            <person name="Burguener G."/>
            <person name="Darino M."/>
            <person name="Turjanski A."/>
            <person name="Kreff E."/>
            <person name="Dieguez M.J."/>
            <person name="Sacco F."/>
        </authorList>
    </citation>
    <scope>NUCLEOTIDE SEQUENCE [LARGE SCALE GENOMIC DNA]</scope>
    <source>
        <strain evidence="2 3">RO10H11247</strain>
    </source>
</reference>